<comment type="caution">
    <text evidence="1">The sequence shown here is derived from an EMBL/GenBank/DDBJ whole genome shotgun (WGS) entry which is preliminary data.</text>
</comment>
<dbReference type="EMBL" id="MHOT01000018">
    <property type="protein sequence ID" value="OGZ68779.1"/>
    <property type="molecule type" value="Genomic_DNA"/>
</dbReference>
<gene>
    <name evidence="1" type="ORF">A3D44_02170</name>
</gene>
<accession>A0A1G2I286</accession>
<sequence>MAGAELVPIRISDLVLLYYIKKIVQKNTPAFANANAGFKTTIQSAKFPRVKQPKVLSTKNLLAKAGEPPGVMPTVAATADEHAALVIVEAVESGVTPLATGIFPVSGIGVIVREGRVGFVDGRERVRIGGYEAAQFVLLVEVVVADIAAKVEEDDLRLFAFAAGHGVHDRAVGVLRAAGGVDCLLWSAGAVDGDAADNQVADRLHACTERSQALHAKVLDSKNLLDGIERKLRTMPAHRGAELVDQILHLTVGHRLRCDHDLGHGVIPFL</sequence>
<dbReference type="Proteomes" id="UP000178820">
    <property type="component" value="Unassembled WGS sequence"/>
</dbReference>
<reference evidence="1 2" key="1">
    <citation type="journal article" date="2016" name="Nat. Commun.">
        <title>Thousands of microbial genomes shed light on interconnected biogeochemical processes in an aquifer system.</title>
        <authorList>
            <person name="Anantharaman K."/>
            <person name="Brown C.T."/>
            <person name="Hug L.A."/>
            <person name="Sharon I."/>
            <person name="Castelle C.J."/>
            <person name="Probst A.J."/>
            <person name="Thomas B.C."/>
            <person name="Singh A."/>
            <person name="Wilkins M.J."/>
            <person name="Karaoz U."/>
            <person name="Brodie E.L."/>
            <person name="Williams K.H."/>
            <person name="Hubbard S.S."/>
            <person name="Banfield J.F."/>
        </authorList>
    </citation>
    <scope>NUCLEOTIDE SEQUENCE [LARGE SCALE GENOMIC DNA]</scope>
</reference>
<proteinExistence type="predicted"/>
<name>A0A1G2I286_9BACT</name>
<evidence type="ECO:0000313" key="2">
    <source>
        <dbReference type="Proteomes" id="UP000178820"/>
    </source>
</evidence>
<dbReference type="AlphaFoldDB" id="A0A1G2I286"/>
<protein>
    <submittedName>
        <fullName evidence="1">Uncharacterized protein</fullName>
    </submittedName>
</protein>
<evidence type="ECO:0000313" key="1">
    <source>
        <dbReference type="EMBL" id="OGZ68779.1"/>
    </source>
</evidence>
<organism evidence="1 2">
    <name type="scientific">Candidatus Staskawiczbacteria bacterium RIFCSPHIGHO2_02_FULL_42_22</name>
    <dbReference type="NCBI Taxonomy" id="1802207"/>
    <lineage>
        <taxon>Bacteria</taxon>
        <taxon>Candidatus Staskawicziibacteriota</taxon>
    </lineage>
</organism>